<dbReference type="PANTHER" id="PTHR11070:SF48">
    <property type="entry name" value="ATP-DEPENDENT HELICASE_NUCLEASE SUBUNIT A"/>
    <property type="match status" value="1"/>
</dbReference>
<dbReference type="CDD" id="cd17932">
    <property type="entry name" value="DEXQc_UvrD"/>
    <property type="match status" value="1"/>
</dbReference>
<evidence type="ECO:0000259" key="17">
    <source>
        <dbReference type="PROSITE" id="PS51217"/>
    </source>
</evidence>
<evidence type="ECO:0000256" key="13">
    <source>
        <dbReference type="ARBA" id="ARBA00048988"/>
    </source>
</evidence>
<gene>
    <name evidence="18" type="ORF">JZ786_17000</name>
</gene>
<dbReference type="EC" id="5.6.2.4" evidence="12"/>
<dbReference type="SUPFAM" id="SSF52540">
    <property type="entry name" value="P-loop containing nucleoside triphosphate hydrolases"/>
    <property type="match status" value="1"/>
</dbReference>
<dbReference type="GO" id="GO:0043138">
    <property type="term" value="F:3'-5' DNA helicase activity"/>
    <property type="evidence" value="ECO:0007669"/>
    <property type="project" value="UniProtKB-EC"/>
</dbReference>
<dbReference type="GO" id="GO:0003677">
    <property type="term" value="F:DNA binding"/>
    <property type="evidence" value="ECO:0007669"/>
    <property type="project" value="UniProtKB-KW"/>
</dbReference>
<evidence type="ECO:0000256" key="2">
    <source>
        <dbReference type="ARBA" id="ARBA00022741"/>
    </source>
</evidence>
<evidence type="ECO:0000313" key="19">
    <source>
        <dbReference type="Proteomes" id="UP000663505"/>
    </source>
</evidence>
<keyword evidence="6" id="KW-0269">Exonuclease</keyword>
<dbReference type="Pfam" id="PF00580">
    <property type="entry name" value="UvrD-helicase"/>
    <property type="match status" value="1"/>
</dbReference>
<feature type="binding site" evidence="14">
    <location>
        <begin position="28"/>
        <end position="35"/>
    </location>
    <ligand>
        <name>ATP</name>
        <dbReference type="ChEBI" id="CHEBI:30616"/>
    </ligand>
</feature>
<dbReference type="Gene3D" id="3.40.50.300">
    <property type="entry name" value="P-loop containing nucleotide triphosphate hydrolases"/>
    <property type="match status" value="4"/>
</dbReference>
<proteinExistence type="predicted"/>
<dbReference type="InterPro" id="IPR038726">
    <property type="entry name" value="PDDEXK_AddAB-type"/>
</dbReference>
<dbReference type="SUPFAM" id="SSF52980">
    <property type="entry name" value="Restriction endonuclease-like"/>
    <property type="match status" value="1"/>
</dbReference>
<evidence type="ECO:0000256" key="11">
    <source>
        <dbReference type="ARBA" id="ARBA00034617"/>
    </source>
</evidence>
<keyword evidence="19" id="KW-1185">Reference proteome</keyword>
<keyword evidence="10" id="KW-0413">Isomerase</keyword>
<evidence type="ECO:0000259" key="16">
    <source>
        <dbReference type="PROSITE" id="PS51198"/>
    </source>
</evidence>
<keyword evidence="5 14" id="KW-0347">Helicase</keyword>
<evidence type="ECO:0000256" key="4">
    <source>
        <dbReference type="ARBA" id="ARBA00022801"/>
    </source>
</evidence>
<dbReference type="InterPro" id="IPR014016">
    <property type="entry name" value="UvrD-like_ATP-bd"/>
</dbReference>
<dbReference type="InterPro" id="IPR000212">
    <property type="entry name" value="DNA_helicase_UvrD/REP"/>
</dbReference>
<evidence type="ECO:0000256" key="6">
    <source>
        <dbReference type="ARBA" id="ARBA00022839"/>
    </source>
</evidence>
<keyword evidence="2 14" id="KW-0547">Nucleotide-binding</keyword>
<dbReference type="InterPro" id="IPR027417">
    <property type="entry name" value="P-loop_NTPase"/>
</dbReference>
<evidence type="ECO:0000256" key="5">
    <source>
        <dbReference type="ARBA" id="ARBA00022806"/>
    </source>
</evidence>
<keyword evidence="9" id="KW-0234">DNA repair</keyword>
<dbReference type="GO" id="GO:0000725">
    <property type="term" value="P:recombinational repair"/>
    <property type="evidence" value="ECO:0007669"/>
    <property type="project" value="TreeGrafter"/>
</dbReference>
<feature type="compositionally biased region" description="Basic and acidic residues" evidence="15">
    <location>
        <begin position="555"/>
        <end position="569"/>
    </location>
</feature>
<evidence type="ECO:0000256" key="9">
    <source>
        <dbReference type="ARBA" id="ARBA00023204"/>
    </source>
</evidence>
<evidence type="ECO:0000256" key="15">
    <source>
        <dbReference type="SAM" id="MobiDB-lite"/>
    </source>
</evidence>
<dbReference type="GO" id="GO:0005829">
    <property type="term" value="C:cytosol"/>
    <property type="evidence" value="ECO:0007669"/>
    <property type="project" value="TreeGrafter"/>
</dbReference>
<dbReference type="InterPro" id="IPR014017">
    <property type="entry name" value="DNA_helicase_UvrD-like_C"/>
</dbReference>
<keyword evidence="8" id="KW-0238">DNA-binding</keyword>
<evidence type="ECO:0000256" key="3">
    <source>
        <dbReference type="ARBA" id="ARBA00022763"/>
    </source>
</evidence>
<dbReference type="EMBL" id="CP071182">
    <property type="protein sequence ID" value="QSO46195.1"/>
    <property type="molecule type" value="Genomic_DNA"/>
</dbReference>
<dbReference type="PANTHER" id="PTHR11070">
    <property type="entry name" value="UVRD / RECB / PCRA DNA HELICASE FAMILY MEMBER"/>
    <property type="match status" value="1"/>
</dbReference>
<dbReference type="PROSITE" id="PS51198">
    <property type="entry name" value="UVRD_HELICASE_ATP_BIND"/>
    <property type="match status" value="1"/>
</dbReference>
<keyword evidence="7 14" id="KW-0067">ATP-binding</keyword>
<evidence type="ECO:0000256" key="7">
    <source>
        <dbReference type="ARBA" id="ARBA00022840"/>
    </source>
</evidence>
<keyword evidence="3" id="KW-0227">DNA damage</keyword>
<dbReference type="Proteomes" id="UP000663505">
    <property type="component" value="Chromosome"/>
</dbReference>
<dbReference type="GO" id="GO:0004527">
    <property type="term" value="F:exonuclease activity"/>
    <property type="evidence" value="ECO:0007669"/>
    <property type="project" value="UniProtKB-KW"/>
</dbReference>
<dbReference type="GO" id="GO:0005524">
    <property type="term" value="F:ATP binding"/>
    <property type="evidence" value="ECO:0007669"/>
    <property type="project" value="UniProtKB-UniRule"/>
</dbReference>
<keyword evidence="1" id="KW-0540">Nuclease</keyword>
<comment type="catalytic activity">
    <reaction evidence="11">
        <text>Couples ATP hydrolysis with the unwinding of duplex DNA by translocating in the 3'-5' direction.</text>
        <dbReference type="EC" id="5.6.2.4"/>
    </reaction>
</comment>
<evidence type="ECO:0000256" key="10">
    <source>
        <dbReference type="ARBA" id="ARBA00023235"/>
    </source>
</evidence>
<evidence type="ECO:0000256" key="14">
    <source>
        <dbReference type="PROSITE-ProRule" id="PRU00560"/>
    </source>
</evidence>
<dbReference type="KEGG" id="afx:JZ786_17000"/>
<name>A0A9X7VWM1_9BACL</name>
<dbReference type="RefSeq" id="WP_206655565.1">
    <property type="nucleotide sequence ID" value="NZ_CP071182.1"/>
</dbReference>
<dbReference type="InterPro" id="IPR011604">
    <property type="entry name" value="PDDEXK-like_dom_sf"/>
</dbReference>
<evidence type="ECO:0000256" key="8">
    <source>
        <dbReference type="ARBA" id="ARBA00023125"/>
    </source>
</evidence>
<dbReference type="Pfam" id="PF13361">
    <property type="entry name" value="UvrD_C"/>
    <property type="match status" value="1"/>
</dbReference>
<sequence length="1389" mass="154001">MSSDKQPRWSISQQSAIDVRGENVIVSAGAGSGKTSVLVERVVQCVLDDPAVDISRLLVVTFTEAAAAEMRKRIGERLSGMAEEAALTGQNELYRRLARQISQLEQAQISTLHSFCMQVVRQNYLRLEIDPAFDIISEDDAVLMKTACLEQVMEAKLAQVSDVEADEGAVSNGSWGPSDVAPEANAEFIQMLDMFGAGDPKNVFPLVFRLDTFARSQSVPRAWLDAIRQNYATATSVSLTELPWYGAFAARCERQLADARDAMEEARQLASGIGELTKYSVYLNDAMPLLLEASNALERADFVTVTGQLSAILSLKTPSAKKNPDDATVEDIKEQVKALRTQALNTLKPVAAIVGRGIDALIDDIAQMAPAIHQLVGLVEAFESAFMLEKRRNGQLDFNDLEHFAFEVLTDDTTGEARRLQEQYVEIFVDEFQDTSPIQDALVAAIAREEGNVFVVGDVKQSIYRFRMAEPGLFLDKYFGRSQTGVFRPLHLSDNYRSRQEVVNVVNFIFAALFSEEFGGAPYDDEARMQYAARYPATGQEMDLSGSIEVHLVERREKRRGAAEDEGARESPTIEGHSTAGRPIEVSSLSNLDMDESTGAASGLTGESDGELVSQDDLLAIEREGQVIASRIEEWMGQTGKPRRHVWDAKLQAYRPLEYRDIVILLRSVKGRMTPLLDIFRNHDIPAYGVTSTGFYGSLEIQWLLCALAAVDNPRREIELVATMRSPMGGFTDSELADIRHLSKGNFYDAFRMAAEAAPAASLALSAHLLHKARDFNHRLNSWRRLSRRAATEAVLARILEDTGLVDYLAAMTGGRVRVANVQTLLERVRNFDRSSVDGVFGFVTQARQLLQHEVDLGEARTLAEAEDVVRIMTIHQSKGLEFPVVFVADLGKQFYRNPLERALPLHRSMGFGPQRIDPRTDQRWRTLPSIAIEEAETTEFLAEEARILYVALTRARERLVLVGSARDLEKTVAHAMNSAGQSSTVLPRRILLKAKTALDWLLPTLWRDNSSATVFGQFLVDSGLDRYNHAGMSPKAVNDTSEEDRPNFSVHIWNSSRDDGELEPTGRIHHTPSVWSHRLIAAIQTVDSDEVTKILRQAEQVANEMNPDEATSSTASDTLQHRERECGLWQRGDSGLKFIDEGQQKTSPPAKVSATELRRLWGTRHRANQPAIFQTRGTAENLLEDPSWVQQRRVTGRERGLAFHSVMQVIDLSTVPNAAAVQAEIERLEGMGAIPPEVAEAVEGEDVVRFLGSRLGVAVRKALDTTGRVYREQPFFHRIDLERPDERAGERAGARASGGTGDFITVQGVMDCLAELPDKWLLIDYKTDNIEAKDALVTAEEYAAQVSVYVEVAKAVVGTGKPVEAYVYFVHPALAVPLRSVDVGSLFR</sequence>
<feature type="domain" description="UvrD-like helicase C-terminal" evidence="17">
    <location>
        <begin position="582"/>
        <end position="880"/>
    </location>
</feature>
<feature type="domain" description="UvrD-like helicase ATP-binding" evidence="16">
    <location>
        <begin position="7"/>
        <end position="499"/>
    </location>
</feature>
<evidence type="ECO:0000256" key="1">
    <source>
        <dbReference type="ARBA" id="ARBA00022722"/>
    </source>
</evidence>
<accession>A0A9X7VWM1</accession>
<keyword evidence="4 14" id="KW-0378">Hydrolase</keyword>
<dbReference type="Gene3D" id="3.90.320.10">
    <property type="match status" value="1"/>
</dbReference>
<protein>
    <recommendedName>
        <fullName evidence="12">DNA 3'-5' helicase</fullName>
        <ecNumber evidence="12">5.6.2.4</ecNumber>
    </recommendedName>
</protein>
<evidence type="ECO:0000313" key="18">
    <source>
        <dbReference type="EMBL" id="QSO46195.1"/>
    </source>
</evidence>
<feature type="region of interest" description="Disordered" evidence="15">
    <location>
        <begin position="555"/>
        <end position="582"/>
    </location>
</feature>
<reference evidence="18 19" key="1">
    <citation type="submission" date="2021-02" db="EMBL/GenBank/DDBJ databases">
        <title>Alicyclobacillus curvatus sp. nov. and Alicyclobacillus mengziensis sp. nov., two acidophilic bacteria isolated from acid mine drainage.</title>
        <authorList>
            <person name="Huang Y."/>
        </authorList>
    </citation>
    <scope>NUCLEOTIDE SEQUENCE [LARGE SCALE GENOMIC DNA]</scope>
    <source>
        <strain evidence="18 19">S30H14</strain>
    </source>
</reference>
<dbReference type="Pfam" id="PF12705">
    <property type="entry name" value="PDDEXK_1"/>
    <property type="match status" value="1"/>
</dbReference>
<organism evidence="18 19">
    <name type="scientific">Alicyclobacillus mengziensis</name>
    <dbReference type="NCBI Taxonomy" id="2931921"/>
    <lineage>
        <taxon>Bacteria</taxon>
        <taxon>Bacillati</taxon>
        <taxon>Bacillota</taxon>
        <taxon>Bacilli</taxon>
        <taxon>Bacillales</taxon>
        <taxon>Alicyclobacillaceae</taxon>
        <taxon>Alicyclobacillus</taxon>
    </lineage>
</organism>
<dbReference type="GO" id="GO:0033202">
    <property type="term" value="C:DNA helicase complex"/>
    <property type="evidence" value="ECO:0007669"/>
    <property type="project" value="TreeGrafter"/>
</dbReference>
<dbReference type="PROSITE" id="PS51217">
    <property type="entry name" value="UVRD_HELICASE_CTER"/>
    <property type="match status" value="1"/>
</dbReference>
<dbReference type="InterPro" id="IPR011335">
    <property type="entry name" value="Restrct_endonuc-II-like"/>
</dbReference>
<evidence type="ECO:0000256" key="12">
    <source>
        <dbReference type="ARBA" id="ARBA00034808"/>
    </source>
</evidence>
<comment type="catalytic activity">
    <reaction evidence="13">
        <text>ATP + H2O = ADP + phosphate + H(+)</text>
        <dbReference type="Rhea" id="RHEA:13065"/>
        <dbReference type="ChEBI" id="CHEBI:15377"/>
        <dbReference type="ChEBI" id="CHEBI:15378"/>
        <dbReference type="ChEBI" id="CHEBI:30616"/>
        <dbReference type="ChEBI" id="CHEBI:43474"/>
        <dbReference type="ChEBI" id="CHEBI:456216"/>
        <dbReference type="EC" id="5.6.2.4"/>
    </reaction>
</comment>